<accession>A0AAE3R570</accession>
<dbReference type="AlphaFoldDB" id="A0AAE3R570"/>
<reference evidence="1" key="1">
    <citation type="submission" date="2023-05" db="EMBL/GenBank/DDBJ databases">
        <authorList>
            <person name="Zhang X."/>
        </authorList>
    </citation>
    <scope>NUCLEOTIDE SEQUENCE</scope>
    <source>
        <strain evidence="1">BD1B2-1</strain>
    </source>
</reference>
<comment type="caution">
    <text evidence="1">The sequence shown here is derived from an EMBL/GenBank/DDBJ whole genome shotgun (WGS) entry which is preliminary data.</text>
</comment>
<organism evidence="1 2">
    <name type="scientific">Xanthocytophaga agilis</name>
    <dbReference type="NCBI Taxonomy" id="3048010"/>
    <lineage>
        <taxon>Bacteria</taxon>
        <taxon>Pseudomonadati</taxon>
        <taxon>Bacteroidota</taxon>
        <taxon>Cytophagia</taxon>
        <taxon>Cytophagales</taxon>
        <taxon>Rhodocytophagaceae</taxon>
        <taxon>Xanthocytophaga</taxon>
    </lineage>
</organism>
<name>A0AAE3R570_9BACT</name>
<evidence type="ECO:0000313" key="2">
    <source>
        <dbReference type="Proteomes" id="UP001232063"/>
    </source>
</evidence>
<sequence>MSDMGMEDIAPIVAKLLGLSCTLPDRVFYFFSILLKESLRHGGTDVARPMALTFDCIFLS</sequence>
<evidence type="ECO:0000313" key="1">
    <source>
        <dbReference type="EMBL" id="MDJ1501807.1"/>
    </source>
</evidence>
<keyword evidence="2" id="KW-1185">Reference proteome</keyword>
<dbReference type="EMBL" id="JASJOU010000004">
    <property type="protein sequence ID" value="MDJ1501807.1"/>
    <property type="molecule type" value="Genomic_DNA"/>
</dbReference>
<proteinExistence type="predicted"/>
<dbReference type="Proteomes" id="UP001232063">
    <property type="component" value="Unassembled WGS sequence"/>
</dbReference>
<protein>
    <submittedName>
        <fullName evidence="1">Uncharacterized protein</fullName>
    </submittedName>
</protein>
<gene>
    <name evidence="1" type="ORF">QNI22_14160</name>
</gene>